<keyword evidence="4" id="KW-1185">Reference proteome</keyword>
<dbReference type="RefSeq" id="WP_379013175.1">
    <property type="nucleotide sequence ID" value="NZ_JBHSDC010000012.1"/>
</dbReference>
<dbReference type="InterPro" id="IPR006143">
    <property type="entry name" value="RND_pump_MFP"/>
</dbReference>
<dbReference type="Gene3D" id="2.40.420.20">
    <property type="match status" value="1"/>
</dbReference>
<comment type="similarity">
    <text evidence="1">Belongs to the membrane fusion protein (MFP) (TC 8.A.1) family.</text>
</comment>
<organism evidence="3 4">
    <name type="scientific">Parasediminibacterium paludis</name>
    <dbReference type="NCBI Taxonomy" id="908966"/>
    <lineage>
        <taxon>Bacteria</taxon>
        <taxon>Pseudomonadati</taxon>
        <taxon>Bacteroidota</taxon>
        <taxon>Chitinophagia</taxon>
        <taxon>Chitinophagales</taxon>
        <taxon>Chitinophagaceae</taxon>
        <taxon>Parasediminibacterium</taxon>
    </lineage>
</organism>
<dbReference type="Gene3D" id="2.40.30.170">
    <property type="match status" value="1"/>
</dbReference>
<reference evidence="4" key="1">
    <citation type="journal article" date="2019" name="Int. J. Syst. Evol. Microbiol.">
        <title>The Global Catalogue of Microorganisms (GCM) 10K type strain sequencing project: providing services to taxonomists for standard genome sequencing and annotation.</title>
        <authorList>
            <consortium name="The Broad Institute Genomics Platform"/>
            <consortium name="The Broad Institute Genome Sequencing Center for Infectious Disease"/>
            <person name="Wu L."/>
            <person name="Ma J."/>
        </authorList>
    </citation>
    <scope>NUCLEOTIDE SEQUENCE [LARGE SCALE GENOMIC DNA]</scope>
    <source>
        <strain evidence="4">CECT 8010</strain>
    </source>
</reference>
<protein>
    <submittedName>
        <fullName evidence="3">Efflux RND transporter periplasmic adaptor subunit</fullName>
    </submittedName>
</protein>
<dbReference type="PANTHER" id="PTHR30469:SF37">
    <property type="entry name" value="RAGD PROTEIN"/>
    <property type="match status" value="1"/>
</dbReference>
<dbReference type="PROSITE" id="PS51257">
    <property type="entry name" value="PROKAR_LIPOPROTEIN"/>
    <property type="match status" value="1"/>
</dbReference>
<evidence type="ECO:0000313" key="3">
    <source>
        <dbReference type="EMBL" id="MFC4231627.1"/>
    </source>
</evidence>
<comment type="caution">
    <text evidence="3">The sequence shown here is derived from an EMBL/GenBank/DDBJ whole genome shotgun (WGS) entry which is preliminary data.</text>
</comment>
<evidence type="ECO:0000259" key="2">
    <source>
        <dbReference type="Pfam" id="PF25973"/>
    </source>
</evidence>
<evidence type="ECO:0000256" key="1">
    <source>
        <dbReference type="ARBA" id="ARBA00009477"/>
    </source>
</evidence>
<feature type="domain" description="CzcB-like barrel-sandwich hybrid" evidence="2">
    <location>
        <begin position="66"/>
        <end position="200"/>
    </location>
</feature>
<dbReference type="PANTHER" id="PTHR30469">
    <property type="entry name" value="MULTIDRUG RESISTANCE PROTEIN MDTA"/>
    <property type="match status" value="1"/>
</dbReference>
<dbReference type="Gene3D" id="2.40.50.100">
    <property type="match status" value="1"/>
</dbReference>
<dbReference type="Gene3D" id="1.10.287.470">
    <property type="entry name" value="Helix hairpin bin"/>
    <property type="match status" value="1"/>
</dbReference>
<dbReference type="InterPro" id="IPR058647">
    <property type="entry name" value="BSH_CzcB-like"/>
</dbReference>
<accession>A0ABV8PUG8</accession>
<dbReference type="SUPFAM" id="SSF111369">
    <property type="entry name" value="HlyD-like secretion proteins"/>
    <property type="match status" value="1"/>
</dbReference>
<proteinExistence type="inferred from homology"/>
<dbReference type="NCBIfam" id="TIGR01730">
    <property type="entry name" value="RND_mfp"/>
    <property type="match status" value="1"/>
</dbReference>
<gene>
    <name evidence="3" type="ORF">ACFOW1_06985</name>
</gene>
<dbReference type="EMBL" id="JBHSDC010000012">
    <property type="protein sequence ID" value="MFC4231627.1"/>
    <property type="molecule type" value="Genomic_DNA"/>
</dbReference>
<dbReference type="Pfam" id="PF25973">
    <property type="entry name" value="BSH_CzcB"/>
    <property type="match status" value="1"/>
</dbReference>
<name>A0ABV8PUG8_9BACT</name>
<dbReference type="Proteomes" id="UP001595906">
    <property type="component" value="Unassembled WGS sequence"/>
</dbReference>
<sequence>MKNLSLPLIVIIVIVTNFLLVSCHQKEKTQVTKASTQDTLGAFILQKQPISKQLSFPAELTPLERAEIFAKVSGYLKSIKVDIGDKVQQGQVLAIIEAPEMLANYAQASADVQFANSKYIASLDAFTRVDNAAKVTGTIATSELEKNRHQMLADKAAYDAANAKLSAYAELKAYLIIKAPFNGTITQRNADVGTLVGTANNKPILVIENTASLRLKVPVQEAYSTATPDSSVISFTVDAQPDKKYYAKLSRKAGAITKDNRTEIWEFIYKNDQQALKSGMYANATMKLGRSGASFVVAPSAIATTLEKKFVIRLNDGKAEWVDARSGLNTGDKIEIFGNLEAGDTLLLKATDEIKAGTNLIVKIKK</sequence>
<evidence type="ECO:0000313" key="4">
    <source>
        <dbReference type="Proteomes" id="UP001595906"/>
    </source>
</evidence>